<dbReference type="Pfam" id="PF09992">
    <property type="entry name" value="NAGPA"/>
    <property type="match status" value="1"/>
</dbReference>
<keyword evidence="3" id="KW-1185">Reference proteome</keyword>
<comment type="caution">
    <text evidence="2">The sequence shown here is derived from an EMBL/GenBank/DDBJ whole genome shotgun (WGS) entry which is preliminary data.</text>
</comment>
<feature type="domain" description="Phosphodiester glycosidase" evidence="1">
    <location>
        <begin position="139"/>
        <end position="264"/>
    </location>
</feature>
<sequence length="266" mass="29327">MNVSYRLTQGRLLTVFLFILLTGAGVAALLNDYEASRAQDYGYYRYDRLRASNGVDLHVLRTTPEHVRLQAIESNVTATPYTGINGGFFWEGALLSIAVVNDAPLKGAPGDYGSGWYNTGVDSNLKRGTLVWDAAAQRYSVQLVSHAGELNVTDKLRYWAQGGVSMHLADERSAELALTQEQMPSYDQPHMRSALVYDQAQRLYMIVTPTRCTIAELRSAIIETLGPSGLVDGVYLDGDGSSQLQSGRIRLTGDRREVYQMLAIVP</sequence>
<gene>
    <name evidence="2" type="ORF">ACFFK0_12990</name>
</gene>
<dbReference type="EMBL" id="JBHLWN010000049">
    <property type="protein sequence ID" value="MFC0213358.1"/>
    <property type="molecule type" value="Genomic_DNA"/>
</dbReference>
<keyword evidence="2" id="KW-0326">Glycosidase</keyword>
<dbReference type="GO" id="GO:0016798">
    <property type="term" value="F:hydrolase activity, acting on glycosyl bonds"/>
    <property type="evidence" value="ECO:0007669"/>
    <property type="project" value="UniProtKB-KW"/>
</dbReference>
<organism evidence="2 3">
    <name type="scientific">Paenibacillus chartarius</name>
    <dbReference type="NCBI Taxonomy" id="747481"/>
    <lineage>
        <taxon>Bacteria</taxon>
        <taxon>Bacillati</taxon>
        <taxon>Bacillota</taxon>
        <taxon>Bacilli</taxon>
        <taxon>Bacillales</taxon>
        <taxon>Paenibacillaceae</taxon>
        <taxon>Paenibacillus</taxon>
    </lineage>
</organism>
<proteinExistence type="predicted"/>
<reference evidence="2 3" key="1">
    <citation type="submission" date="2024-09" db="EMBL/GenBank/DDBJ databases">
        <authorList>
            <person name="Sun Q."/>
            <person name="Mori K."/>
        </authorList>
    </citation>
    <scope>NUCLEOTIDE SEQUENCE [LARGE SCALE GENOMIC DNA]</scope>
    <source>
        <strain evidence="2 3">CCM 7759</strain>
    </source>
</reference>
<evidence type="ECO:0000259" key="1">
    <source>
        <dbReference type="Pfam" id="PF09992"/>
    </source>
</evidence>
<name>A0ABV6DL31_9BACL</name>
<dbReference type="RefSeq" id="WP_377470654.1">
    <property type="nucleotide sequence ID" value="NZ_JBHLWN010000049.1"/>
</dbReference>
<dbReference type="Proteomes" id="UP001589776">
    <property type="component" value="Unassembled WGS sequence"/>
</dbReference>
<evidence type="ECO:0000313" key="3">
    <source>
        <dbReference type="Proteomes" id="UP001589776"/>
    </source>
</evidence>
<dbReference type="InterPro" id="IPR018711">
    <property type="entry name" value="NAGPA"/>
</dbReference>
<evidence type="ECO:0000313" key="2">
    <source>
        <dbReference type="EMBL" id="MFC0213358.1"/>
    </source>
</evidence>
<accession>A0ABV6DL31</accession>
<protein>
    <submittedName>
        <fullName evidence="2">Phosphodiester glycosidase family protein</fullName>
    </submittedName>
</protein>
<keyword evidence="2" id="KW-0378">Hydrolase</keyword>